<accession>A0ABR0PP55</accession>
<feature type="compositionally biased region" description="Polar residues" evidence="1">
    <location>
        <begin position="14"/>
        <end position="24"/>
    </location>
</feature>
<name>A0ABR0PP55_GOSAR</name>
<evidence type="ECO:0000313" key="3">
    <source>
        <dbReference type="Proteomes" id="UP001358586"/>
    </source>
</evidence>
<reference evidence="2 3" key="1">
    <citation type="submission" date="2023-03" db="EMBL/GenBank/DDBJ databases">
        <title>WGS of Gossypium arboreum.</title>
        <authorList>
            <person name="Yu D."/>
        </authorList>
    </citation>
    <scope>NUCLEOTIDE SEQUENCE [LARGE SCALE GENOMIC DNA]</scope>
    <source>
        <tissue evidence="2">Leaf</tissue>
    </source>
</reference>
<dbReference type="EMBL" id="JARKNE010000006">
    <property type="protein sequence ID" value="KAK5825960.1"/>
    <property type="molecule type" value="Genomic_DNA"/>
</dbReference>
<sequence length="61" mass="7256">MIFEVKREVARWQPKSNRSQSTMNEAKKDERLRPQLVPQPVSQLVPEVEPRRNLARNHRPP</sequence>
<organism evidence="2 3">
    <name type="scientific">Gossypium arboreum</name>
    <name type="common">Tree cotton</name>
    <name type="synonym">Gossypium nanking</name>
    <dbReference type="NCBI Taxonomy" id="29729"/>
    <lineage>
        <taxon>Eukaryota</taxon>
        <taxon>Viridiplantae</taxon>
        <taxon>Streptophyta</taxon>
        <taxon>Embryophyta</taxon>
        <taxon>Tracheophyta</taxon>
        <taxon>Spermatophyta</taxon>
        <taxon>Magnoliopsida</taxon>
        <taxon>eudicotyledons</taxon>
        <taxon>Gunneridae</taxon>
        <taxon>Pentapetalae</taxon>
        <taxon>rosids</taxon>
        <taxon>malvids</taxon>
        <taxon>Malvales</taxon>
        <taxon>Malvaceae</taxon>
        <taxon>Malvoideae</taxon>
        <taxon>Gossypium</taxon>
    </lineage>
</organism>
<evidence type="ECO:0000313" key="2">
    <source>
        <dbReference type="EMBL" id="KAK5825960.1"/>
    </source>
</evidence>
<gene>
    <name evidence="2" type="ORF">PVK06_020853</name>
</gene>
<keyword evidence="3" id="KW-1185">Reference proteome</keyword>
<evidence type="ECO:0000256" key="1">
    <source>
        <dbReference type="SAM" id="MobiDB-lite"/>
    </source>
</evidence>
<dbReference type="Proteomes" id="UP001358586">
    <property type="component" value="Chromosome 6"/>
</dbReference>
<feature type="region of interest" description="Disordered" evidence="1">
    <location>
        <begin position="1"/>
        <end position="61"/>
    </location>
</feature>
<proteinExistence type="predicted"/>
<comment type="caution">
    <text evidence="2">The sequence shown here is derived from an EMBL/GenBank/DDBJ whole genome shotgun (WGS) entry which is preliminary data.</text>
</comment>
<feature type="compositionally biased region" description="Basic and acidic residues" evidence="1">
    <location>
        <begin position="1"/>
        <end position="10"/>
    </location>
</feature>
<protein>
    <submittedName>
        <fullName evidence="2">Uncharacterized protein</fullName>
    </submittedName>
</protein>